<dbReference type="InterPro" id="IPR008922">
    <property type="entry name" value="Di-copper_centre_dom_sf"/>
</dbReference>
<sequence length="308" mass="35301">MVLVCRRDLSSDDKREYIRAIKCLQRLPARDGHKPEVRSRSDEIQAAHIDLADVVHQVGFFLPWHRFFVFIHETALRNECSYSGPIPYWDVTRDADSDKPMKESPVFDSDFGFGGNGSPGTYSLPPMNFPNPSRIDKWAYSRGCVEDGPFKKSTLSLGPGKLITNHCIVRNINETYRPFLKSSALIDMKNRPGFESFSFELEGRPRTTTYRIHDGAHVLVGGDMSNVYSSPGDPLFFLHHANLDRIWWEWQQVKPAKRIYEVSGRTTVDPPFHNVTLDFSLRFNTLASPIRVRDVMNIVSNPLCYIYL</sequence>
<organism evidence="5 6">
    <name type="scientific">Coprinopsis marcescibilis</name>
    <name type="common">Agaric fungus</name>
    <name type="synonym">Psathyrella marcescibilis</name>
    <dbReference type="NCBI Taxonomy" id="230819"/>
    <lineage>
        <taxon>Eukaryota</taxon>
        <taxon>Fungi</taxon>
        <taxon>Dikarya</taxon>
        <taxon>Basidiomycota</taxon>
        <taxon>Agaricomycotina</taxon>
        <taxon>Agaricomycetes</taxon>
        <taxon>Agaricomycetidae</taxon>
        <taxon>Agaricales</taxon>
        <taxon>Agaricineae</taxon>
        <taxon>Psathyrellaceae</taxon>
        <taxon>Coprinopsis</taxon>
    </lineage>
</organism>
<dbReference type="GO" id="GO:0016491">
    <property type="term" value="F:oxidoreductase activity"/>
    <property type="evidence" value="ECO:0007669"/>
    <property type="project" value="InterPro"/>
</dbReference>
<evidence type="ECO:0000313" key="5">
    <source>
        <dbReference type="EMBL" id="TFK18975.1"/>
    </source>
</evidence>
<name>A0A5C3KGP3_COPMA</name>
<dbReference type="OrthoDB" id="6132182at2759"/>
<feature type="domain" description="Tyrosinase copper-binding" evidence="3">
    <location>
        <begin position="56"/>
        <end position="73"/>
    </location>
</feature>
<proteinExistence type="predicted"/>
<dbReference type="SUPFAM" id="SSF48056">
    <property type="entry name" value="Di-copper centre-containing domain"/>
    <property type="match status" value="1"/>
</dbReference>
<accession>A0A5C3KGP3</accession>
<dbReference type="Pfam" id="PF00264">
    <property type="entry name" value="Tyrosinase"/>
    <property type="match status" value="1"/>
</dbReference>
<evidence type="ECO:0000259" key="3">
    <source>
        <dbReference type="PROSITE" id="PS00497"/>
    </source>
</evidence>
<gene>
    <name evidence="5" type="ORF">FA15DRAFT_683106</name>
</gene>
<dbReference type="PANTHER" id="PTHR11474">
    <property type="entry name" value="TYROSINASE FAMILY MEMBER"/>
    <property type="match status" value="1"/>
</dbReference>
<dbReference type="PANTHER" id="PTHR11474:SF126">
    <property type="entry name" value="TYROSINASE-LIKE PROTEIN TYR-1-RELATED"/>
    <property type="match status" value="1"/>
</dbReference>
<dbReference type="PROSITE" id="PS00498">
    <property type="entry name" value="TYROSINASE_2"/>
    <property type="match status" value="1"/>
</dbReference>
<dbReference type="Gene3D" id="1.10.1280.10">
    <property type="entry name" value="Di-copper center containing domain from catechol oxidase"/>
    <property type="match status" value="1"/>
</dbReference>
<dbReference type="EMBL" id="ML210366">
    <property type="protein sequence ID" value="TFK18975.1"/>
    <property type="molecule type" value="Genomic_DNA"/>
</dbReference>
<reference evidence="5 6" key="1">
    <citation type="journal article" date="2019" name="Nat. Ecol. Evol.">
        <title>Megaphylogeny resolves global patterns of mushroom evolution.</title>
        <authorList>
            <person name="Varga T."/>
            <person name="Krizsan K."/>
            <person name="Foldi C."/>
            <person name="Dima B."/>
            <person name="Sanchez-Garcia M."/>
            <person name="Sanchez-Ramirez S."/>
            <person name="Szollosi G.J."/>
            <person name="Szarkandi J.G."/>
            <person name="Papp V."/>
            <person name="Albert L."/>
            <person name="Andreopoulos W."/>
            <person name="Angelini C."/>
            <person name="Antonin V."/>
            <person name="Barry K.W."/>
            <person name="Bougher N.L."/>
            <person name="Buchanan P."/>
            <person name="Buyck B."/>
            <person name="Bense V."/>
            <person name="Catcheside P."/>
            <person name="Chovatia M."/>
            <person name="Cooper J."/>
            <person name="Damon W."/>
            <person name="Desjardin D."/>
            <person name="Finy P."/>
            <person name="Geml J."/>
            <person name="Haridas S."/>
            <person name="Hughes K."/>
            <person name="Justo A."/>
            <person name="Karasinski D."/>
            <person name="Kautmanova I."/>
            <person name="Kiss B."/>
            <person name="Kocsube S."/>
            <person name="Kotiranta H."/>
            <person name="LaButti K.M."/>
            <person name="Lechner B.E."/>
            <person name="Liimatainen K."/>
            <person name="Lipzen A."/>
            <person name="Lukacs Z."/>
            <person name="Mihaltcheva S."/>
            <person name="Morgado L.N."/>
            <person name="Niskanen T."/>
            <person name="Noordeloos M.E."/>
            <person name="Ohm R.A."/>
            <person name="Ortiz-Santana B."/>
            <person name="Ovrebo C."/>
            <person name="Racz N."/>
            <person name="Riley R."/>
            <person name="Savchenko A."/>
            <person name="Shiryaev A."/>
            <person name="Soop K."/>
            <person name="Spirin V."/>
            <person name="Szebenyi C."/>
            <person name="Tomsovsky M."/>
            <person name="Tulloss R.E."/>
            <person name="Uehling J."/>
            <person name="Grigoriev I.V."/>
            <person name="Vagvolgyi C."/>
            <person name="Papp T."/>
            <person name="Martin F.M."/>
            <person name="Miettinen O."/>
            <person name="Hibbett D.S."/>
            <person name="Nagy L.G."/>
        </authorList>
    </citation>
    <scope>NUCLEOTIDE SEQUENCE [LARGE SCALE GENOMIC DNA]</scope>
    <source>
        <strain evidence="5 6">CBS 121175</strain>
    </source>
</reference>
<keyword evidence="1" id="KW-0479">Metal-binding</keyword>
<protein>
    <submittedName>
        <fullName evidence="5">Di-copper centre-containing protein</fullName>
    </submittedName>
</protein>
<keyword evidence="6" id="KW-1185">Reference proteome</keyword>
<feature type="domain" description="Tyrosinase copper-binding" evidence="4">
    <location>
        <begin position="233"/>
        <end position="244"/>
    </location>
</feature>
<dbReference type="PROSITE" id="PS00497">
    <property type="entry name" value="TYROSINASE_1"/>
    <property type="match status" value="1"/>
</dbReference>
<dbReference type="InterPro" id="IPR002227">
    <property type="entry name" value="Tyrosinase_Cu-bd"/>
</dbReference>
<evidence type="ECO:0000256" key="1">
    <source>
        <dbReference type="ARBA" id="ARBA00022723"/>
    </source>
</evidence>
<evidence type="ECO:0000313" key="6">
    <source>
        <dbReference type="Proteomes" id="UP000307440"/>
    </source>
</evidence>
<evidence type="ECO:0000259" key="4">
    <source>
        <dbReference type="PROSITE" id="PS00498"/>
    </source>
</evidence>
<dbReference type="Proteomes" id="UP000307440">
    <property type="component" value="Unassembled WGS sequence"/>
</dbReference>
<keyword evidence="2" id="KW-0186">Copper</keyword>
<dbReference type="InterPro" id="IPR050316">
    <property type="entry name" value="Tyrosinase/Hemocyanin"/>
</dbReference>
<dbReference type="GO" id="GO:0046872">
    <property type="term" value="F:metal ion binding"/>
    <property type="evidence" value="ECO:0007669"/>
    <property type="project" value="UniProtKB-KW"/>
</dbReference>
<dbReference type="PRINTS" id="PR00092">
    <property type="entry name" value="TYROSINASE"/>
</dbReference>
<dbReference type="AlphaFoldDB" id="A0A5C3KGP3"/>
<evidence type="ECO:0000256" key="2">
    <source>
        <dbReference type="ARBA" id="ARBA00023008"/>
    </source>
</evidence>